<protein>
    <recommendedName>
        <fullName evidence="2">Nudix hydrolase domain-containing protein</fullName>
    </recommendedName>
</protein>
<gene>
    <name evidence="3" type="ORF">METZ01_LOCUS288017</name>
</gene>
<accession>A0A382LG58</accession>
<dbReference type="EMBL" id="UINC01086572">
    <property type="protein sequence ID" value="SVC35163.1"/>
    <property type="molecule type" value="Genomic_DNA"/>
</dbReference>
<reference evidence="3" key="1">
    <citation type="submission" date="2018-05" db="EMBL/GenBank/DDBJ databases">
        <authorList>
            <person name="Lanie J.A."/>
            <person name="Ng W.-L."/>
            <person name="Kazmierczak K.M."/>
            <person name="Andrzejewski T.M."/>
            <person name="Davidsen T.M."/>
            <person name="Wayne K.J."/>
            <person name="Tettelin H."/>
            <person name="Glass J.I."/>
            <person name="Rusch D."/>
            <person name="Podicherti R."/>
            <person name="Tsui H.-C.T."/>
            <person name="Winkler M.E."/>
        </authorList>
    </citation>
    <scope>NUCLEOTIDE SEQUENCE</scope>
</reference>
<dbReference type="PROSITE" id="PS51462">
    <property type="entry name" value="NUDIX"/>
    <property type="match status" value="1"/>
</dbReference>
<evidence type="ECO:0000313" key="3">
    <source>
        <dbReference type="EMBL" id="SVC35163.1"/>
    </source>
</evidence>
<dbReference type="Gene3D" id="3.90.79.10">
    <property type="entry name" value="Nucleoside Triphosphate Pyrophosphohydrolase"/>
    <property type="match status" value="1"/>
</dbReference>
<dbReference type="InterPro" id="IPR015797">
    <property type="entry name" value="NUDIX_hydrolase-like_dom_sf"/>
</dbReference>
<dbReference type="PANTHER" id="PTHR21340">
    <property type="entry name" value="DIADENOSINE 5,5-P1,P4-TETRAPHOSPHATE PYROPHOSPHOHYDROLASE MUTT"/>
    <property type="match status" value="1"/>
</dbReference>
<dbReference type="InterPro" id="IPR000086">
    <property type="entry name" value="NUDIX_hydrolase_dom"/>
</dbReference>
<feature type="domain" description="Nudix hydrolase" evidence="2">
    <location>
        <begin position="5"/>
        <end position="137"/>
    </location>
</feature>
<organism evidence="3">
    <name type="scientific">marine metagenome</name>
    <dbReference type="NCBI Taxonomy" id="408172"/>
    <lineage>
        <taxon>unclassified sequences</taxon>
        <taxon>metagenomes</taxon>
        <taxon>ecological metagenomes</taxon>
    </lineage>
</organism>
<dbReference type="AlphaFoldDB" id="A0A382LG58"/>
<dbReference type="InterPro" id="IPR051325">
    <property type="entry name" value="Nudix_hydrolase_domain"/>
</dbReference>
<dbReference type="InterPro" id="IPR020476">
    <property type="entry name" value="Nudix_hydrolase"/>
</dbReference>
<keyword evidence="1" id="KW-0378">Hydrolase</keyword>
<proteinExistence type="predicted"/>
<sequence length="142" mass="16452">MNQTKYVKCAGVIIINDNYEVAIVNQNHDSWSLPKGHIDPGETKIDAAKRELYEETGIKNATLIKYIGEYGRYRIGLDGKDDKSEHKTIFIYLFKSNQKKLKPIDPHNPEAKWVPYKEVDKLLTHPSDKKFFEKEIESIINT</sequence>
<dbReference type="PROSITE" id="PS00893">
    <property type="entry name" value="NUDIX_BOX"/>
    <property type="match status" value="1"/>
</dbReference>
<dbReference type="PRINTS" id="PR00502">
    <property type="entry name" value="NUDIXFAMILY"/>
</dbReference>
<dbReference type="InterPro" id="IPR020084">
    <property type="entry name" value="NUDIX_hydrolase_CS"/>
</dbReference>
<evidence type="ECO:0000259" key="2">
    <source>
        <dbReference type="PROSITE" id="PS51462"/>
    </source>
</evidence>
<evidence type="ECO:0000256" key="1">
    <source>
        <dbReference type="ARBA" id="ARBA00022801"/>
    </source>
</evidence>
<name>A0A382LG58_9ZZZZ</name>
<dbReference type="GO" id="GO:0004081">
    <property type="term" value="F:bis(5'-nucleosyl)-tetraphosphatase (asymmetrical) activity"/>
    <property type="evidence" value="ECO:0007669"/>
    <property type="project" value="TreeGrafter"/>
</dbReference>
<dbReference type="GO" id="GO:0006167">
    <property type="term" value="P:AMP biosynthetic process"/>
    <property type="evidence" value="ECO:0007669"/>
    <property type="project" value="TreeGrafter"/>
</dbReference>
<dbReference type="PANTHER" id="PTHR21340:SF0">
    <property type="entry name" value="BIS(5'-NUCLEOSYL)-TETRAPHOSPHATASE [ASYMMETRICAL]"/>
    <property type="match status" value="1"/>
</dbReference>
<dbReference type="Pfam" id="PF00293">
    <property type="entry name" value="NUDIX"/>
    <property type="match status" value="1"/>
</dbReference>
<dbReference type="GO" id="GO:0006754">
    <property type="term" value="P:ATP biosynthetic process"/>
    <property type="evidence" value="ECO:0007669"/>
    <property type="project" value="TreeGrafter"/>
</dbReference>
<dbReference type="SUPFAM" id="SSF55811">
    <property type="entry name" value="Nudix"/>
    <property type="match status" value="1"/>
</dbReference>